<dbReference type="Proteomes" id="UP001153332">
    <property type="component" value="Unassembled WGS sequence"/>
</dbReference>
<protein>
    <submittedName>
        <fullName evidence="1">Uncharacterized protein</fullName>
    </submittedName>
</protein>
<keyword evidence="2" id="KW-1185">Reference proteome</keyword>
<evidence type="ECO:0000313" key="1">
    <source>
        <dbReference type="EMBL" id="KAJ8123029.1"/>
    </source>
</evidence>
<proteinExistence type="predicted"/>
<evidence type="ECO:0000313" key="2">
    <source>
        <dbReference type="Proteomes" id="UP001153332"/>
    </source>
</evidence>
<accession>A0ACC2J6H0</accession>
<name>A0ACC2J6H0_9PEZI</name>
<organism evidence="1 2">
    <name type="scientific">Lasiodiplodia mahajangana</name>
    <dbReference type="NCBI Taxonomy" id="1108764"/>
    <lineage>
        <taxon>Eukaryota</taxon>
        <taxon>Fungi</taxon>
        <taxon>Dikarya</taxon>
        <taxon>Ascomycota</taxon>
        <taxon>Pezizomycotina</taxon>
        <taxon>Dothideomycetes</taxon>
        <taxon>Dothideomycetes incertae sedis</taxon>
        <taxon>Botryosphaeriales</taxon>
        <taxon>Botryosphaeriaceae</taxon>
        <taxon>Lasiodiplodia</taxon>
    </lineage>
</organism>
<gene>
    <name evidence="1" type="ORF">O1611_g9692</name>
</gene>
<sequence length="187" mass="20681">MSMATGIYAIPQQNGILKVGRNGYGYRNPVHVKTPVIGKDSYVASETIEVSVPRMGVPVPTEGQEACREVLEHFGLGRDRNFERTRVCWYTDTQAGNFIVSHHPAHDGSLFVATGGSGHAFKFFPVIGDKIVDAIEGCMDPDLKALWAWPDEAVQKFAWEIRPDGSRGGRMNMILDTELELAEMTDI</sequence>
<dbReference type="EMBL" id="JAPUUL010003424">
    <property type="protein sequence ID" value="KAJ8123029.1"/>
    <property type="molecule type" value="Genomic_DNA"/>
</dbReference>
<comment type="caution">
    <text evidence="1">The sequence shown here is derived from an EMBL/GenBank/DDBJ whole genome shotgun (WGS) entry which is preliminary data.</text>
</comment>
<reference evidence="1" key="1">
    <citation type="submission" date="2022-12" db="EMBL/GenBank/DDBJ databases">
        <title>Genome Sequence of Lasiodiplodia mahajangana.</title>
        <authorList>
            <person name="Buettner E."/>
        </authorList>
    </citation>
    <scope>NUCLEOTIDE SEQUENCE</scope>
    <source>
        <strain evidence="1">VT137</strain>
    </source>
</reference>